<dbReference type="AlphaFoldDB" id="A0A4Y3KGU9"/>
<evidence type="ECO:0000313" key="2">
    <source>
        <dbReference type="EMBL" id="GEA82228.1"/>
    </source>
</evidence>
<evidence type="ECO:0000259" key="1">
    <source>
        <dbReference type="Pfam" id="PF19124"/>
    </source>
</evidence>
<dbReference type="EMBL" id="BJLP01000052">
    <property type="protein sequence ID" value="GEA82228.1"/>
    <property type="molecule type" value="Genomic_DNA"/>
</dbReference>
<accession>A0A4Y3KGU9</accession>
<proteinExistence type="predicted"/>
<dbReference type="Pfam" id="PF19124">
    <property type="entry name" value="DUF5808"/>
    <property type="match status" value="1"/>
</dbReference>
<protein>
    <recommendedName>
        <fullName evidence="1">DUF5808 domain-containing protein</fullName>
    </recommendedName>
</protein>
<gene>
    <name evidence="2" type="ORF">CUD01_26720</name>
</gene>
<name>A0A4Y3KGU9_CELUD</name>
<comment type="caution">
    <text evidence="2">The sequence shown here is derived from an EMBL/GenBank/DDBJ whole genome shotgun (WGS) entry which is preliminary data.</text>
</comment>
<feature type="domain" description="DUF5808" evidence="1">
    <location>
        <begin position="70"/>
        <end position="94"/>
    </location>
</feature>
<keyword evidence="3" id="KW-1185">Reference proteome</keyword>
<evidence type="ECO:0000313" key="3">
    <source>
        <dbReference type="Proteomes" id="UP000315842"/>
    </source>
</evidence>
<dbReference type="RefSeq" id="WP_141321813.1">
    <property type="nucleotide sequence ID" value="NZ_BJLP01000052.1"/>
</dbReference>
<organism evidence="2 3">
    <name type="scientific">Cellulomonas uda</name>
    <dbReference type="NCBI Taxonomy" id="1714"/>
    <lineage>
        <taxon>Bacteria</taxon>
        <taxon>Bacillati</taxon>
        <taxon>Actinomycetota</taxon>
        <taxon>Actinomycetes</taxon>
        <taxon>Micrococcales</taxon>
        <taxon>Cellulomonadaceae</taxon>
        <taxon>Cellulomonas</taxon>
    </lineage>
</organism>
<dbReference type="Proteomes" id="UP000315842">
    <property type="component" value="Unassembled WGS sequence"/>
</dbReference>
<reference evidence="2 3" key="1">
    <citation type="submission" date="2019-06" db="EMBL/GenBank/DDBJ databases">
        <title>Whole genome shotgun sequence of Cellulomonas uda NBRC 3747.</title>
        <authorList>
            <person name="Hosoyama A."/>
            <person name="Uohara A."/>
            <person name="Ohji S."/>
            <person name="Ichikawa N."/>
        </authorList>
    </citation>
    <scope>NUCLEOTIDE SEQUENCE [LARGE SCALE GENOMIC DNA]</scope>
    <source>
        <strain evidence="2 3">NBRC 3747</strain>
    </source>
</reference>
<sequence length="103" mass="11629">MTTRGKDRRRKGGVKDVIRVVGAALVVAAVVKELRKPGDERTWHGVVAGFVPYELRPPTPSRFRERMWDPEAEHLVGPRVFGVGWTINLGRVYALVRRRLAQG</sequence>
<dbReference type="InterPro" id="IPR043831">
    <property type="entry name" value="DUF5808"/>
</dbReference>